<dbReference type="RefSeq" id="WP_138397725.1">
    <property type="nucleotide sequence ID" value="NZ_JBAFVI010000009.1"/>
</dbReference>
<dbReference type="InterPro" id="IPR035437">
    <property type="entry name" value="SNase_OB-fold_sf"/>
</dbReference>
<dbReference type="EMBL" id="VAUP01000004">
    <property type="protein sequence ID" value="TLX44724.1"/>
    <property type="molecule type" value="Genomic_DNA"/>
</dbReference>
<dbReference type="AlphaFoldDB" id="A0A6C1KN71"/>
<dbReference type="Gene3D" id="2.40.50.90">
    <property type="match status" value="1"/>
</dbReference>
<dbReference type="PANTHER" id="PTHR12302">
    <property type="entry name" value="EBNA2 BINDING PROTEIN P100"/>
    <property type="match status" value="1"/>
</dbReference>
<dbReference type="PROSITE" id="PS50830">
    <property type="entry name" value="TNASE_3"/>
    <property type="match status" value="1"/>
</dbReference>
<name>A0A6C1KN71_XANAU</name>
<sequence>MRIKDLVLAVLILGALALLVDLLKREETLAGHAFAVDGDTLDIAGTRVRLKGIDAPELKQECVRAGRPWACGEAARRMLQEALRAAPVTCAASRRDQYGRPVAVCQAAGVDLSEHMVQQGFAVAYLGRAYAGMEAEARAAGRGIWGGSFEPPVDWRAAHPHGS</sequence>
<accession>A0A6C1KN71</accession>
<feature type="domain" description="TNase-like" evidence="1">
    <location>
        <begin position="36"/>
        <end position="147"/>
    </location>
</feature>
<dbReference type="OrthoDB" id="9805504at2"/>
<dbReference type="GeneID" id="95772097"/>
<dbReference type="SMART" id="SM00318">
    <property type="entry name" value="SNc"/>
    <property type="match status" value="1"/>
</dbReference>
<dbReference type="Proteomes" id="UP000305131">
    <property type="component" value="Unassembled WGS sequence"/>
</dbReference>
<evidence type="ECO:0000259" key="1">
    <source>
        <dbReference type="PROSITE" id="PS50830"/>
    </source>
</evidence>
<dbReference type="Pfam" id="PF00565">
    <property type="entry name" value="SNase"/>
    <property type="match status" value="1"/>
</dbReference>
<evidence type="ECO:0000313" key="2">
    <source>
        <dbReference type="EMBL" id="TLX44724.1"/>
    </source>
</evidence>
<evidence type="ECO:0000313" key="3">
    <source>
        <dbReference type="Proteomes" id="UP000305131"/>
    </source>
</evidence>
<gene>
    <name evidence="2" type="ORF">FBQ73_01300</name>
</gene>
<organism evidence="2 3">
    <name type="scientific">Xanthobacter autotrophicus</name>
    <dbReference type="NCBI Taxonomy" id="280"/>
    <lineage>
        <taxon>Bacteria</taxon>
        <taxon>Pseudomonadati</taxon>
        <taxon>Pseudomonadota</taxon>
        <taxon>Alphaproteobacteria</taxon>
        <taxon>Hyphomicrobiales</taxon>
        <taxon>Xanthobacteraceae</taxon>
        <taxon>Xanthobacter</taxon>
    </lineage>
</organism>
<dbReference type="SUPFAM" id="SSF50199">
    <property type="entry name" value="Staphylococcal nuclease"/>
    <property type="match status" value="1"/>
</dbReference>
<protein>
    <submittedName>
        <fullName evidence="2">Thermonuclease family protein</fullName>
    </submittedName>
</protein>
<comment type="caution">
    <text evidence="2">The sequence shown here is derived from an EMBL/GenBank/DDBJ whole genome shotgun (WGS) entry which is preliminary data.</text>
</comment>
<dbReference type="PANTHER" id="PTHR12302:SF26">
    <property type="entry name" value="BLR1266 PROTEIN"/>
    <property type="match status" value="1"/>
</dbReference>
<dbReference type="InterPro" id="IPR016071">
    <property type="entry name" value="Staphylococal_nuclease_OB-fold"/>
</dbReference>
<proteinExistence type="predicted"/>
<reference evidence="2 3" key="1">
    <citation type="submission" date="2019-05" db="EMBL/GenBank/DDBJ databases">
        <authorList>
            <person name="Zhou X."/>
        </authorList>
    </citation>
    <scope>NUCLEOTIDE SEQUENCE [LARGE SCALE GENOMIC DNA]</scope>
    <source>
        <strain evidence="2 3">DSM 432</strain>
    </source>
</reference>